<dbReference type="AlphaFoldDB" id="A0A0F9E5I2"/>
<reference evidence="1" key="1">
    <citation type="journal article" date="2015" name="Nature">
        <title>Complex archaea that bridge the gap between prokaryotes and eukaryotes.</title>
        <authorList>
            <person name="Spang A."/>
            <person name="Saw J.H."/>
            <person name="Jorgensen S.L."/>
            <person name="Zaremba-Niedzwiedzka K."/>
            <person name="Martijn J."/>
            <person name="Lind A.E."/>
            <person name="van Eijk R."/>
            <person name="Schleper C."/>
            <person name="Guy L."/>
            <person name="Ettema T.J."/>
        </authorList>
    </citation>
    <scope>NUCLEOTIDE SEQUENCE</scope>
</reference>
<protein>
    <submittedName>
        <fullName evidence="1">Uncharacterized protein</fullName>
    </submittedName>
</protein>
<proteinExistence type="predicted"/>
<organism evidence="1">
    <name type="scientific">marine sediment metagenome</name>
    <dbReference type="NCBI Taxonomy" id="412755"/>
    <lineage>
        <taxon>unclassified sequences</taxon>
        <taxon>metagenomes</taxon>
        <taxon>ecological metagenomes</taxon>
    </lineage>
</organism>
<evidence type="ECO:0000313" key="1">
    <source>
        <dbReference type="EMBL" id="KKL25181.1"/>
    </source>
</evidence>
<feature type="non-terminal residue" evidence="1">
    <location>
        <position position="78"/>
    </location>
</feature>
<accession>A0A0F9E5I2</accession>
<comment type="caution">
    <text evidence="1">The sequence shown here is derived from an EMBL/GenBank/DDBJ whole genome shotgun (WGS) entry which is preliminary data.</text>
</comment>
<sequence>MRVVFTDGNRTVKISATDRTILQKARLLFLELIICEEQEQRPESEDPDAAVEYKQVVETIRQFLWGDTTNTQVVHEAK</sequence>
<name>A0A0F9E5I2_9ZZZZ</name>
<dbReference type="EMBL" id="LAZR01036310">
    <property type="protein sequence ID" value="KKL25181.1"/>
    <property type="molecule type" value="Genomic_DNA"/>
</dbReference>
<gene>
    <name evidence="1" type="ORF">LCGC14_2407920</name>
</gene>